<accession>A0A330LUS7</accession>
<dbReference type="InterPro" id="IPR049293">
    <property type="entry name" value="DUF6843"/>
</dbReference>
<dbReference type="Pfam" id="PF20862">
    <property type="entry name" value="DUF6843"/>
    <property type="match status" value="1"/>
</dbReference>
<keyword evidence="3" id="KW-1185">Reference proteome</keyword>
<dbReference type="AlphaFoldDB" id="A0A330LUS7"/>
<organism evidence="2 3">
    <name type="scientific">Moritella yayanosii</name>
    <dbReference type="NCBI Taxonomy" id="69539"/>
    <lineage>
        <taxon>Bacteria</taxon>
        <taxon>Pseudomonadati</taxon>
        <taxon>Pseudomonadota</taxon>
        <taxon>Gammaproteobacteria</taxon>
        <taxon>Alteromonadales</taxon>
        <taxon>Moritellaceae</taxon>
        <taxon>Moritella</taxon>
    </lineage>
</organism>
<dbReference type="KEGG" id="mya:MORIYA_4252"/>
<evidence type="ECO:0000313" key="2">
    <source>
        <dbReference type="EMBL" id="SQD80704.1"/>
    </source>
</evidence>
<feature type="domain" description="DUF6843" evidence="1">
    <location>
        <begin position="11"/>
        <end position="59"/>
    </location>
</feature>
<dbReference type="EMBL" id="LS483250">
    <property type="protein sequence ID" value="SQD80704.1"/>
    <property type="molecule type" value="Genomic_DNA"/>
</dbReference>
<gene>
    <name evidence="2" type="ORF">MORIYA_4252</name>
</gene>
<dbReference type="Proteomes" id="UP000250163">
    <property type="component" value="Chromosome MORIYA"/>
</dbReference>
<reference evidence="3" key="1">
    <citation type="submission" date="2018-05" db="EMBL/GenBank/DDBJ databases">
        <authorList>
            <person name="Cea G.-C."/>
            <person name="William W."/>
        </authorList>
    </citation>
    <scope>NUCLEOTIDE SEQUENCE [LARGE SCALE GENOMIC DNA]</scope>
    <source>
        <strain evidence="3">DB21MT 5</strain>
    </source>
</reference>
<sequence>MVACDETPPRDPEMYIIPDGYIGTFHIVYNVTNGQPKKMQDGFRVYEIPENGELKLLTDRYTTNLDDIPENTKNQSTIYGGSMGTSKYSFLPCVLESQTFIVGIKKDILDGVNNFELGDRAVTRTINCAGMEGNELYYPDLEP</sequence>
<name>A0A330LUS7_9GAMM</name>
<proteinExistence type="predicted"/>
<evidence type="ECO:0000313" key="3">
    <source>
        <dbReference type="Proteomes" id="UP000250163"/>
    </source>
</evidence>
<evidence type="ECO:0000259" key="1">
    <source>
        <dbReference type="Pfam" id="PF20862"/>
    </source>
</evidence>
<protein>
    <recommendedName>
        <fullName evidence="1">DUF6843 domain-containing protein</fullName>
    </recommendedName>
</protein>